<dbReference type="Pfam" id="PF13450">
    <property type="entry name" value="NAD_binding_8"/>
    <property type="match status" value="1"/>
</dbReference>
<dbReference type="OrthoDB" id="25353at2"/>
<dbReference type="HOGENOM" id="CLU_066400_0_0_9"/>
<dbReference type="Gene3D" id="3.50.50.60">
    <property type="entry name" value="FAD/NAD(P)-binding domain"/>
    <property type="match status" value="2"/>
</dbReference>
<proteinExistence type="predicted"/>
<name>D9QT69_ACEAZ</name>
<protein>
    <submittedName>
        <fullName evidence="1">FAD dependent oxidoreductase</fullName>
    </submittedName>
</protein>
<dbReference type="SUPFAM" id="SSF51905">
    <property type="entry name" value="FAD/NAD(P)-binding domain"/>
    <property type="match status" value="1"/>
</dbReference>
<dbReference type="Proteomes" id="UP000001661">
    <property type="component" value="Chromosome"/>
</dbReference>
<accession>D9QT69</accession>
<gene>
    <name evidence="1" type="ordered locus">Acear_2079</name>
</gene>
<dbReference type="STRING" id="574087.Acear_2079"/>
<dbReference type="KEGG" id="aar:Acear_2079"/>
<dbReference type="InterPro" id="IPR050407">
    <property type="entry name" value="Geranylgeranyl_reductase"/>
</dbReference>
<sequence length="355" mass="40305">MNNIKVAVVGAGISGLTAAYKLEEKGINPTIFEKEHKVGARFVNGEAMMHIINLPITDVFYYLSLNRELPLQPTLPIRKIIFYGPTNKATIVGDIGYITIRGNHERSLENQLAKLVDSPINYNNKPDYQKLKREFDEVIIATGDPRTIKKIDQWQQTDVSVKIIGATIEGKFNPTTVKMWLNHNLAPQGYAYLLPFGHKLASIAIATPHDIVDSKHLWSNFLDQLDFEFRIKDTFQVDHYEIGQTKTQQFDNTYLIGHAGGFVMPFLGFGQFSSIESGILVSQAITEGKDYNQLTDKLKKDYKVSLKLRKLFAKMSNNQYDKLVKALNNRVVKKMFLQRKINLAKIIGWLSTPLV</sequence>
<dbReference type="AlphaFoldDB" id="D9QT69"/>
<reference evidence="1 2" key="1">
    <citation type="journal article" date="2010" name="Stand. Genomic Sci.">
        <title>Complete genome sequence of Acetohalobium arabaticum type strain (Z-7288).</title>
        <authorList>
            <person name="Sikorski J."/>
            <person name="Lapidus A."/>
            <person name="Chertkov O."/>
            <person name="Lucas S."/>
            <person name="Copeland A."/>
            <person name="Glavina Del Rio T."/>
            <person name="Nolan M."/>
            <person name="Tice H."/>
            <person name="Cheng J.F."/>
            <person name="Han C."/>
            <person name="Brambilla E."/>
            <person name="Pitluck S."/>
            <person name="Liolios K."/>
            <person name="Ivanova N."/>
            <person name="Mavromatis K."/>
            <person name="Mikhailova N."/>
            <person name="Pati A."/>
            <person name="Bruce D."/>
            <person name="Detter C."/>
            <person name="Tapia R."/>
            <person name="Goodwin L."/>
            <person name="Chen A."/>
            <person name="Palaniappan K."/>
            <person name="Land M."/>
            <person name="Hauser L."/>
            <person name="Chang Y.J."/>
            <person name="Jeffries C.D."/>
            <person name="Rohde M."/>
            <person name="Goker M."/>
            <person name="Spring S."/>
            <person name="Woyke T."/>
            <person name="Bristow J."/>
            <person name="Eisen J.A."/>
            <person name="Markowitz V."/>
            <person name="Hugenholtz P."/>
            <person name="Kyrpides N.C."/>
            <person name="Klenk H.P."/>
        </authorList>
    </citation>
    <scope>NUCLEOTIDE SEQUENCE [LARGE SCALE GENOMIC DNA]</scope>
    <source>
        <strain evidence="2">ATCC 49924 / DSM 5501 / Z-7288</strain>
    </source>
</reference>
<evidence type="ECO:0000313" key="1">
    <source>
        <dbReference type="EMBL" id="ADL13569.1"/>
    </source>
</evidence>
<dbReference type="eggNOG" id="COG0644">
    <property type="taxonomic scope" value="Bacteria"/>
</dbReference>
<organism evidence="1 2">
    <name type="scientific">Acetohalobium arabaticum (strain ATCC 49924 / DSM 5501 / Z-7288)</name>
    <dbReference type="NCBI Taxonomy" id="574087"/>
    <lineage>
        <taxon>Bacteria</taxon>
        <taxon>Bacillati</taxon>
        <taxon>Bacillota</taxon>
        <taxon>Clostridia</taxon>
        <taxon>Halanaerobiales</taxon>
        <taxon>Halobacteroidaceae</taxon>
        <taxon>Acetohalobium</taxon>
    </lineage>
</organism>
<evidence type="ECO:0000313" key="2">
    <source>
        <dbReference type="Proteomes" id="UP000001661"/>
    </source>
</evidence>
<dbReference type="EMBL" id="CP002105">
    <property type="protein sequence ID" value="ADL13569.1"/>
    <property type="molecule type" value="Genomic_DNA"/>
</dbReference>
<dbReference type="InterPro" id="IPR036188">
    <property type="entry name" value="FAD/NAD-bd_sf"/>
</dbReference>
<dbReference type="RefSeq" id="WP_013279012.1">
    <property type="nucleotide sequence ID" value="NC_014378.1"/>
</dbReference>
<dbReference type="PANTHER" id="PTHR42685">
    <property type="entry name" value="GERANYLGERANYL DIPHOSPHATE REDUCTASE"/>
    <property type="match status" value="1"/>
</dbReference>
<keyword evidence="2" id="KW-1185">Reference proteome</keyword>
<dbReference type="PANTHER" id="PTHR42685:SF18">
    <property type="entry name" value="DIGERANYLGERANYLGLYCEROPHOSPHOLIPID REDUCTASE"/>
    <property type="match status" value="1"/>
</dbReference>